<organism evidence="1">
    <name type="scientific">hydrothermal vent metagenome</name>
    <dbReference type="NCBI Taxonomy" id="652676"/>
    <lineage>
        <taxon>unclassified sequences</taxon>
        <taxon>metagenomes</taxon>
        <taxon>ecological metagenomes</taxon>
    </lineage>
</organism>
<accession>A0A1W1BET8</accession>
<gene>
    <name evidence="1" type="ORF">MNB_SM-5-102</name>
</gene>
<proteinExistence type="predicted"/>
<name>A0A1W1BET8_9ZZZZ</name>
<dbReference type="InterPro" id="IPR025449">
    <property type="entry name" value="JetB"/>
</dbReference>
<reference evidence="1" key="1">
    <citation type="submission" date="2016-10" db="EMBL/GenBank/DDBJ databases">
        <authorList>
            <person name="de Groot N.N."/>
        </authorList>
    </citation>
    <scope>NUCLEOTIDE SEQUENCE</scope>
</reference>
<sequence length="190" mass="22159">MNYDAKVATILLMKGIFYKNDNENAWLEMVEQSRGVMSDYFGVIGLTLEIDEVQGYAYLKNMEQEDDDAKPLPKLINSRELSYKVSLLCVLLRKRVVDFEMQSDSSRAIVSKEEIVQNLLLFFEEKFNEVKMQKEIEATIKKVEELGFLKKLKSSEQNYEIRSAIKAFVDAQWLGDFEEKLEAYKEHGWS</sequence>
<evidence type="ECO:0008006" key="2">
    <source>
        <dbReference type="Google" id="ProtNLM"/>
    </source>
</evidence>
<dbReference type="AlphaFoldDB" id="A0A1W1BET8"/>
<dbReference type="Pfam" id="PF13835">
    <property type="entry name" value="DUF4194"/>
    <property type="match status" value="1"/>
</dbReference>
<dbReference type="EMBL" id="FPHH01000017">
    <property type="protein sequence ID" value="SFV52061.1"/>
    <property type="molecule type" value="Genomic_DNA"/>
</dbReference>
<protein>
    <recommendedName>
        <fullName evidence="2">DUF4194 domain-containing protein</fullName>
    </recommendedName>
</protein>
<evidence type="ECO:0000313" key="1">
    <source>
        <dbReference type="EMBL" id="SFV52061.1"/>
    </source>
</evidence>